<gene>
    <name evidence="2" type="ORF">EW146_g9141</name>
</gene>
<evidence type="ECO:0000313" key="2">
    <source>
        <dbReference type="EMBL" id="THH07974.1"/>
    </source>
</evidence>
<feature type="compositionally biased region" description="Pro residues" evidence="1">
    <location>
        <begin position="132"/>
        <end position="146"/>
    </location>
</feature>
<feature type="compositionally biased region" description="Low complexity" evidence="1">
    <location>
        <begin position="58"/>
        <end position="81"/>
    </location>
</feature>
<comment type="caution">
    <text evidence="2">The sequence shown here is derived from an EMBL/GenBank/DDBJ whole genome shotgun (WGS) entry which is preliminary data.</text>
</comment>
<sequence>MSHNTSDFTIGSRVEAVPVDRPVEVPVNETTTSVQATPTSPPTDLQGSESILAQGIHPSTISCTSSSTETPEPATSTPEISLGEDDDDDPLPSPAESDEEITLNEEGYDDRFESRGPPKKPVVGATSSQTPKPKPNPQRPGQPPKN</sequence>
<reference evidence="2 3" key="1">
    <citation type="submission" date="2019-02" db="EMBL/GenBank/DDBJ databases">
        <title>Genome sequencing of the rare red list fungi Bondarzewia mesenterica.</title>
        <authorList>
            <person name="Buettner E."/>
            <person name="Kellner H."/>
        </authorList>
    </citation>
    <scope>NUCLEOTIDE SEQUENCE [LARGE SCALE GENOMIC DNA]</scope>
    <source>
        <strain evidence="2 3">DSM 108281</strain>
    </source>
</reference>
<protein>
    <submittedName>
        <fullName evidence="2">Uncharacterized protein</fullName>
    </submittedName>
</protein>
<evidence type="ECO:0000313" key="3">
    <source>
        <dbReference type="Proteomes" id="UP000310158"/>
    </source>
</evidence>
<name>A0A4S4L8W2_9AGAM</name>
<organism evidence="2 3">
    <name type="scientific">Bondarzewia mesenterica</name>
    <dbReference type="NCBI Taxonomy" id="1095465"/>
    <lineage>
        <taxon>Eukaryota</taxon>
        <taxon>Fungi</taxon>
        <taxon>Dikarya</taxon>
        <taxon>Basidiomycota</taxon>
        <taxon>Agaricomycotina</taxon>
        <taxon>Agaricomycetes</taxon>
        <taxon>Russulales</taxon>
        <taxon>Bondarzewiaceae</taxon>
        <taxon>Bondarzewia</taxon>
    </lineage>
</organism>
<feature type="compositionally biased region" description="Acidic residues" evidence="1">
    <location>
        <begin position="82"/>
        <end position="108"/>
    </location>
</feature>
<keyword evidence="3" id="KW-1185">Reference proteome</keyword>
<feature type="region of interest" description="Disordered" evidence="1">
    <location>
        <begin position="1"/>
        <end position="146"/>
    </location>
</feature>
<feature type="compositionally biased region" description="Polar residues" evidence="1">
    <location>
        <begin position="28"/>
        <end position="51"/>
    </location>
</feature>
<dbReference type="AlphaFoldDB" id="A0A4S4L8W2"/>
<proteinExistence type="predicted"/>
<dbReference type="Proteomes" id="UP000310158">
    <property type="component" value="Unassembled WGS sequence"/>
</dbReference>
<dbReference type="EMBL" id="SGPL01000733">
    <property type="protein sequence ID" value="THH07974.1"/>
    <property type="molecule type" value="Genomic_DNA"/>
</dbReference>
<evidence type="ECO:0000256" key="1">
    <source>
        <dbReference type="SAM" id="MobiDB-lite"/>
    </source>
</evidence>
<accession>A0A4S4L8W2</accession>